<dbReference type="InterPro" id="IPR027417">
    <property type="entry name" value="P-loop_NTPase"/>
</dbReference>
<sequence length="300" mass="32145">MSSINEMDSQTSEACKSCNEGKSSSRCDTCPSRGKGGDKPAWDERIVKRLSDVKHRIAVVSGKGGVGKSTITAGLALNISMMGYRVGVLDADVSGPNIPHLLGLEGRRLMGSELGIEPAMSRNGVKVVSSEMVLTSSDTPMIWRGPMRTTLVNQFVADVNWGVLDFLLVDLPPGTGDEPLSVMQMIPLDGVIIVSTSSSLSMLDVSKIINMARDLKVPILGLVENMSYMQCPDCGKKIRLFGESKVEALAMKYGVPLIGEVPLDPSNAGVDEMPVDGKSLLVSSLRPIAERVVFEVNHRA</sequence>
<dbReference type="RefSeq" id="WP_014404621.1">
    <property type="nucleotide sequence ID" value="NC_017034.1"/>
</dbReference>
<evidence type="ECO:0000256" key="3">
    <source>
        <dbReference type="ARBA" id="ARBA00022840"/>
    </source>
</evidence>
<dbReference type="GO" id="GO:0051536">
    <property type="term" value="F:iron-sulfur cluster binding"/>
    <property type="evidence" value="ECO:0007669"/>
    <property type="project" value="UniProtKB-UniRule"/>
</dbReference>
<dbReference type="GO" id="GO:0016226">
    <property type="term" value="P:iron-sulfur cluster assembly"/>
    <property type="evidence" value="ECO:0007669"/>
    <property type="project" value="InterPro"/>
</dbReference>
<dbReference type="GO" id="GO:0140663">
    <property type="term" value="F:ATP-dependent FeS chaperone activity"/>
    <property type="evidence" value="ECO:0007669"/>
    <property type="project" value="InterPro"/>
</dbReference>
<dbReference type="OrthoDB" id="8297at2157"/>
<name>H8I523_METCZ</name>
<keyword evidence="1 8" id="KW-0479">Metal-binding</keyword>
<feature type="region of interest" description="Disordered" evidence="9">
    <location>
        <begin position="1"/>
        <end position="42"/>
    </location>
</feature>
<dbReference type="InterPro" id="IPR019591">
    <property type="entry name" value="Mrp/NBP35_ATP-bd"/>
</dbReference>
<evidence type="ECO:0000256" key="1">
    <source>
        <dbReference type="ARBA" id="ARBA00022723"/>
    </source>
</evidence>
<dbReference type="GO" id="GO:0005524">
    <property type="term" value="F:ATP binding"/>
    <property type="evidence" value="ECO:0007669"/>
    <property type="project" value="UniProtKB-UniRule"/>
</dbReference>
<evidence type="ECO:0000256" key="9">
    <source>
        <dbReference type="SAM" id="MobiDB-lite"/>
    </source>
</evidence>
<reference evidence="10 11" key="1">
    <citation type="journal article" date="2012" name="J. Bacteriol.">
        <title>Complete genome sequence of a thermophilic methanogen, Methanocella conradii HZ254, isolated from Chinese rice field soil.</title>
        <authorList>
            <person name="Lu Z."/>
            <person name="Lu Y."/>
        </authorList>
    </citation>
    <scope>NUCLEOTIDE SEQUENCE [LARGE SCALE GENOMIC DNA]</scope>
    <source>
        <strain evidence="11">DSM 24694 / JCM 17849 / CGMCC 1.5162 / HZ254</strain>
    </source>
</reference>
<evidence type="ECO:0000256" key="6">
    <source>
        <dbReference type="ARBA" id="ARBA00058094"/>
    </source>
</evidence>
<dbReference type="Proteomes" id="UP000005233">
    <property type="component" value="Chromosome"/>
</dbReference>
<dbReference type="InterPro" id="IPR033756">
    <property type="entry name" value="YlxH/NBP35"/>
</dbReference>
<evidence type="ECO:0000256" key="8">
    <source>
        <dbReference type="HAMAP-Rule" id="MF_02040"/>
    </source>
</evidence>
<dbReference type="GeneID" id="11972489"/>
<protein>
    <recommendedName>
        <fullName evidence="7 8">Iron-sulfur cluster carrier protein</fullName>
    </recommendedName>
</protein>
<dbReference type="CDD" id="cd02037">
    <property type="entry name" value="Mrp_NBP35"/>
    <property type="match status" value="1"/>
</dbReference>
<accession>H8I523</accession>
<dbReference type="HOGENOM" id="CLU_024839_0_2_2"/>
<dbReference type="AlphaFoldDB" id="H8I523"/>
<comment type="subunit">
    <text evidence="8">Homodimer.</text>
</comment>
<dbReference type="SMR" id="H8I523"/>
<keyword evidence="2 8" id="KW-0547">Nucleotide-binding</keyword>
<comment type="similarity">
    <text evidence="8">Belongs to the Mrp/NBP35 ATP-binding proteins family.</text>
</comment>
<feature type="binding site" evidence="8">
    <location>
        <begin position="62"/>
        <end position="69"/>
    </location>
    <ligand>
        <name>ATP</name>
        <dbReference type="ChEBI" id="CHEBI:30616"/>
    </ligand>
</feature>
<keyword evidence="4 8" id="KW-0408">Iron</keyword>
<dbReference type="HAMAP" id="MF_02040">
    <property type="entry name" value="Mrp_NBP35"/>
    <property type="match status" value="1"/>
</dbReference>
<keyword evidence="3 8" id="KW-0067">ATP-binding</keyword>
<feature type="compositionally biased region" description="Polar residues" evidence="9">
    <location>
        <begin position="1"/>
        <end position="27"/>
    </location>
</feature>
<dbReference type="GO" id="GO:0016887">
    <property type="term" value="F:ATP hydrolysis activity"/>
    <property type="evidence" value="ECO:0007669"/>
    <property type="project" value="UniProtKB-UniRule"/>
</dbReference>
<dbReference type="PANTHER" id="PTHR23264">
    <property type="entry name" value="NUCLEOTIDE-BINDING PROTEIN NBP35 YEAST -RELATED"/>
    <property type="match status" value="1"/>
</dbReference>
<keyword evidence="11" id="KW-1185">Reference proteome</keyword>
<dbReference type="GO" id="GO:0046872">
    <property type="term" value="F:metal ion binding"/>
    <property type="evidence" value="ECO:0007669"/>
    <property type="project" value="UniProtKB-KW"/>
</dbReference>
<evidence type="ECO:0000256" key="5">
    <source>
        <dbReference type="ARBA" id="ARBA00023014"/>
    </source>
</evidence>
<dbReference type="EMBL" id="CP003243">
    <property type="protein sequence ID" value="AFC98782.1"/>
    <property type="molecule type" value="Genomic_DNA"/>
</dbReference>
<dbReference type="KEGG" id="mez:Mtc_0007"/>
<dbReference type="GO" id="GO:0005829">
    <property type="term" value="C:cytosol"/>
    <property type="evidence" value="ECO:0007669"/>
    <property type="project" value="TreeGrafter"/>
</dbReference>
<dbReference type="PROSITE" id="PS01215">
    <property type="entry name" value="MRP"/>
    <property type="match status" value="1"/>
</dbReference>
<dbReference type="PANTHER" id="PTHR23264:SF19">
    <property type="entry name" value="CYTOSOLIC FE-S CLUSTER ASSEMBLY FACTOR NUBP2"/>
    <property type="match status" value="1"/>
</dbReference>
<dbReference type="STRING" id="1041930.Mtc_0007"/>
<evidence type="ECO:0000313" key="11">
    <source>
        <dbReference type="Proteomes" id="UP000005233"/>
    </source>
</evidence>
<comment type="function">
    <text evidence="6 8">Binds and transfers iron-sulfur (Fe-S) clusters to target apoproteins. Can hydrolyze ATP.</text>
</comment>
<evidence type="ECO:0000256" key="2">
    <source>
        <dbReference type="ARBA" id="ARBA00022741"/>
    </source>
</evidence>
<dbReference type="Pfam" id="PF10609">
    <property type="entry name" value="ParA"/>
    <property type="match status" value="1"/>
</dbReference>
<dbReference type="SUPFAM" id="SSF52540">
    <property type="entry name" value="P-loop containing nucleoside triphosphate hydrolases"/>
    <property type="match status" value="1"/>
</dbReference>
<dbReference type="FunFam" id="3.40.50.300:FF:001119">
    <property type="entry name" value="Iron-sulfur cluster carrier protein"/>
    <property type="match status" value="1"/>
</dbReference>
<keyword evidence="8" id="KW-0378">Hydrolase</keyword>
<dbReference type="eggNOG" id="arCOG00585">
    <property type="taxonomic scope" value="Archaea"/>
</dbReference>
<gene>
    <name evidence="10" type="ordered locus">Mtc_0007</name>
</gene>
<evidence type="ECO:0000313" key="10">
    <source>
        <dbReference type="EMBL" id="AFC98782.1"/>
    </source>
</evidence>
<evidence type="ECO:0000256" key="4">
    <source>
        <dbReference type="ARBA" id="ARBA00023004"/>
    </source>
</evidence>
<evidence type="ECO:0000256" key="7">
    <source>
        <dbReference type="ARBA" id="ARBA00074706"/>
    </source>
</evidence>
<organism evidence="10 11">
    <name type="scientific">Methanocella conradii (strain DSM 24694 / JCM 17849 / CGMCC 1.5162 / HZ254)</name>
    <dbReference type="NCBI Taxonomy" id="1041930"/>
    <lineage>
        <taxon>Archaea</taxon>
        <taxon>Methanobacteriati</taxon>
        <taxon>Methanobacteriota</taxon>
        <taxon>Stenosarchaea group</taxon>
        <taxon>Methanomicrobia</taxon>
        <taxon>Methanocellales</taxon>
        <taxon>Methanocellaceae</taxon>
        <taxon>Methanocella</taxon>
    </lineage>
</organism>
<dbReference type="InterPro" id="IPR000808">
    <property type="entry name" value="Mrp-like_CS"/>
</dbReference>
<proteinExistence type="inferred from homology"/>
<keyword evidence="5 8" id="KW-0411">Iron-sulfur</keyword>
<dbReference type="Gene3D" id="3.40.50.300">
    <property type="entry name" value="P-loop containing nucleotide triphosphate hydrolases"/>
    <property type="match status" value="1"/>
</dbReference>